<feature type="compositionally biased region" description="Basic residues" evidence="1">
    <location>
        <begin position="19"/>
        <end position="28"/>
    </location>
</feature>
<accession>A0AAP0EDG7</accession>
<feature type="region of interest" description="Disordered" evidence="1">
    <location>
        <begin position="1"/>
        <end position="46"/>
    </location>
</feature>
<feature type="region of interest" description="Disordered" evidence="1">
    <location>
        <begin position="62"/>
        <end position="102"/>
    </location>
</feature>
<feature type="compositionally biased region" description="Low complexity" evidence="1">
    <location>
        <begin position="36"/>
        <end position="46"/>
    </location>
</feature>
<evidence type="ECO:0000313" key="3">
    <source>
        <dbReference type="Proteomes" id="UP001419268"/>
    </source>
</evidence>
<feature type="compositionally biased region" description="Basic and acidic residues" evidence="1">
    <location>
        <begin position="88"/>
        <end position="97"/>
    </location>
</feature>
<dbReference type="EMBL" id="JBBNAG010000012">
    <property type="protein sequence ID" value="KAK9089527.1"/>
    <property type="molecule type" value="Genomic_DNA"/>
</dbReference>
<dbReference type="AlphaFoldDB" id="A0AAP0EDG7"/>
<keyword evidence="3" id="KW-1185">Reference proteome</keyword>
<sequence>MREEERGDVAAREPGGGARARRRRRRGRATGVPEQGAAALGSNNGSGTWRLLAWQWYASRENNGERRGGRRSLADGGQSLNYDDDDDGQRRGTERPRTTRSTTMLHCWPIEYKQKNAAQRRSHDQRRGCCMQIGEFSW</sequence>
<dbReference type="Proteomes" id="UP001419268">
    <property type="component" value="Unassembled WGS sequence"/>
</dbReference>
<evidence type="ECO:0000313" key="2">
    <source>
        <dbReference type="EMBL" id="KAK9089527.1"/>
    </source>
</evidence>
<protein>
    <submittedName>
        <fullName evidence="2">Uncharacterized protein</fullName>
    </submittedName>
</protein>
<feature type="compositionally biased region" description="Basic and acidic residues" evidence="1">
    <location>
        <begin position="1"/>
        <end position="11"/>
    </location>
</feature>
<comment type="caution">
    <text evidence="2">The sequence shown here is derived from an EMBL/GenBank/DDBJ whole genome shotgun (WGS) entry which is preliminary data.</text>
</comment>
<reference evidence="2 3" key="1">
    <citation type="submission" date="2024-01" db="EMBL/GenBank/DDBJ databases">
        <title>Genome assemblies of Stephania.</title>
        <authorList>
            <person name="Yang L."/>
        </authorList>
    </citation>
    <scope>NUCLEOTIDE SEQUENCE [LARGE SCALE GENOMIC DNA]</scope>
    <source>
        <strain evidence="2">JXDWG</strain>
        <tissue evidence="2">Leaf</tissue>
    </source>
</reference>
<organism evidence="2 3">
    <name type="scientific">Stephania cephalantha</name>
    <dbReference type="NCBI Taxonomy" id="152367"/>
    <lineage>
        <taxon>Eukaryota</taxon>
        <taxon>Viridiplantae</taxon>
        <taxon>Streptophyta</taxon>
        <taxon>Embryophyta</taxon>
        <taxon>Tracheophyta</taxon>
        <taxon>Spermatophyta</taxon>
        <taxon>Magnoliopsida</taxon>
        <taxon>Ranunculales</taxon>
        <taxon>Menispermaceae</taxon>
        <taxon>Menispermoideae</taxon>
        <taxon>Cissampelideae</taxon>
        <taxon>Stephania</taxon>
    </lineage>
</organism>
<evidence type="ECO:0000256" key="1">
    <source>
        <dbReference type="SAM" id="MobiDB-lite"/>
    </source>
</evidence>
<proteinExistence type="predicted"/>
<gene>
    <name evidence="2" type="ORF">Scep_028609</name>
</gene>
<name>A0AAP0EDG7_9MAGN</name>